<dbReference type="Proteomes" id="UP001307889">
    <property type="component" value="Chromosome 12"/>
</dbReference>
<keyword evidence="3" id="KW-1185">Reference proteome</keyword>
<feature type="domain" description="Phosphoribosyltransferase" evidence="1">
    <location>
        <begin position="36"/>
        <end position="214"/>
    </location>
</feature>
<accession>A0ABN7BAG3</accession>
<keyword evidence="2" id="KW-0808">Transferase</keyword>
<evidence type="ECO:0000313" key="2">
    <source>
        <dbReference type="EMBL" id="BET01382.1"/>
    </source>
</evidence>
<gene>
    <name evidence="2" type="ORF">NTJ_14193</name>
</gene>
<evidence type="ECO:0000259" key="1">
    <source>
        <dbReference type="Pfam" id="PF14681"/>
    </source>
</evidence>
<dbReference type="EMBL" id="AP028920">
    <property type="protein sequence ID" value="BET01382.1"/>
    <property type="molecule type" value="Genomic_DNA"/>
</dbReference>
<evidence type="ECO:0000313" key="3">
    <source>
        <dbReference type="Proteomes" id="UP001307889"/>
    </source>
</evidence>
<organism evidence="2 3">
    <name type="scientific">Nesidiocoris tenuis</name>
    <dbReference type="NCBI Taxonomy" id="355587"/>
    <lineage>
        <taxon>Eukaryota</taxon>
        <taxon>Metazoa</taxon>
        <taxon>Ecdysozoa</taxon>
        <taxon>Arthropoda</taxon>
        <taxon>Hexapoda</taxon>
        <taxon>Insecta</taxon>
        <taxon>Pterygota</taxon>
        <taxon>Neoptera</taxon>
        <taxon>Paraneoptera</taxon>
        <taxon>Hemiptera</taxon>
        <taxon>Heteroptera</taxon>
        <taxon>Panheteroptera</taxon>
        <taxon>Cimicomorpha</taxon>
        <taxon>Miridae</taxon>
        <taxon>Dicyphina</taxon>
        <taxon>Nesidiocoris</taxon>
    </lineage>
</organism>
<dbReference type="GO" id="GO:0016757">
    <property type="term" value="F:glycosyltransferase activity"/>
    <property type="evidence" value="ECO:0007669"/>
    <property type="project" value="UniProtKB-KW"/>
</dbReference>
<dbReference type="InterPro" id="IPR000836">
    <property type="entry name" value="PRTase_dom"/>
</dbReference>
<name>A0ABN7BAG3_9HEMI</name>
<dbReference type="SUPFAM" id="SSF53271">
    <property type="entry name" value="PRTase-like"/>
    <property type="match status" value="1"/>
</dbReference>
<dbReference type="CDD" id="cd06223">
    <property type="entry name" value="PRTases_typeI"/>
    <property type="match status" value="1"/>
</dbReference>
<dbReference type="Pfam" id="PF14681">
    <property type="entry name" value="UPRTase"/>
    <property type="match status" value="1"/>
</dbReference>
<keyword evidence="2" id="KW-0328">Glycosyltransferase</keyword>
<dbReference type="InterPro" id="IPR029057">
    <property type="entry name" value="PRTase-like"/>
</dbReference>
<protein>
    <submittedName>
        <fullName evidence="2">Uracil phosphoribosyltransferase</fullName>
    </submittedName>
</protein>
<sequence>MGEISQASEDEDQVKIHDLKAELLADYGPKLKLLPTNDQVRELQTILRDRNTTRSDFKFYADRLIRLVIEESLNQLPFTKCLITTPTGAQYHGLKYQRGNCGVSIVRSGESMEQGLRDCCRSIRIGKILVESDAETHEARVVYARFPDDISSRKVLLMYPIMSTGNTVIKAVAVLKEHNVTEDNIILSNLFSTPFAAKAIVQAFPQMTILTSELHPVAPNHFGQKYFGTQQNEHKNVIMD</sequence>
<reference evidence="2 3" key="1">
    <citation type="submission" date="2023-09" db="EMBL/GenBank/DDBJ databases">
        <title>Nesidiocoris tenuis whole genome shotgun sequence.</title>
        <authorList>
            <person name="Shibata T."/>
            <person name="Shimoda M."/>
            <person name="Kobayashi T."/>
            <person name="Uehara T."/>
        </authorList>
    </citation>
    <scope>NUCLEOTIDE SEQUENCE [LARGE SCALE GENOMIC DNA]</scope>
    <source>
        <strain evidence="2 3">Japan</strain>
    </source>
</reference>
<dbReference type="Gene3D" id="3.40.50.2020">
    <property type="match status" value="1"/>
</dbReference>
<proteinExistence type="predicted"/>